<accession>A0ABV7IJA8</accession>
<dbReference type="Proteomes" id="UP001595557">
    <property type="component" value="Unassembled WGS sequence"/>
</dbReference>
<evidence type="ECO:0000313" key="2">
    <source>
        <dbReference type="EMBL" id="MFC3169235.1"/>
    </source>
</evidence>
<evidence type="ECO:0000313" key="3">
    <source>
        <dbReference type="Proteomes" id="UP001595557"/>
    </source>
</evidence>
<dbReference type="Pfam" id="PF18894">
    <property type="entry name" value="PhageMetallopep"/>
    <property type="match status" value="1"/>
</dbReference>
<organism evidence="2 3">
    <name type="scientific">Paracoccus fontiphilus</name>
    <dbReference type="NCBI Taxonomy" id="1815556"/>
    <lineage>
        <taxon>Bacteria</taxon>
        <taxon>Pseudomonadati</taxon>
        <taxon>Pseudomonadota</taxon>
        <taxon>Alphaproteobacteria</taxon>
        <taxon>Rhodobacterales</taxon>
        <taxon>Paracoccaceae</taxon>
        <taxon>Paracoccus</taxon>
    </lineage>
</organism>
<protein>
    <submittedName>
        <fullName evidence="2">Metallopeptidase</fullName>
        <ecNumber evidence="2">3.4.24.-</ecNumber>
    </submittedName>
</protein>
<dbReference type="GO" id="GO:0016787">
    <property type="term" value="F:hydrolase activity"/>
    <property type="evidence" value="ECO:0007669"/>
    <property type="project" value="UniProtKB-KW"/>
</dbReference>
<keyword evidence="2" id="KW-0378">Hydrolase</keyword>
<name>A0ABV7IJA8_9RHOB</name>
<reference evidence="3" key="1">
    <citation type="journal article" date="2019" name="Int. J. Syst. Evol. Microbiol.">
        <title>The Global Catalogue of Microorganisms (GCM) 10K type strain sequencing project: providing services to taxonomists for standard genome sequencing and annotation.</title>
        <authorList>
            <consortium name="The Broad Institute Genomics Platform"/>
            <consortium name="The Broad Institute Genome Sequencing Center for Infectious Disease"/>
            <person name="Wu L."/>
            <person name="Ma J."/>
        </authorList>
    </citation>
    <scope>NUCLEOTIDE SEQUENCE [LARGE SCALE GENOMIC DNA]</scope>
    <source>
        <strain evidence="3">KCTC 52239</strain>
    </source>
</reference>
<comment type="caution">
    <text evidence="2">The sequence shown here is derived from an EMBL/GenBank/DDBJ whole genome shotgun (WGS) entry which is preliminary data.</text>
</comment>
<proteinExistence type="predicted"/>
<dbReference type="EMBL" id="JBHRTE010000059">
    <property type="protein sequence ID" value="MFC3169235.1"/>
    <property type="molecule type" value="Genomic_DNA"/>
</dbReference>
<keyword evidence="3" id="KW-1185">Reference proteome</keyword>
<feature type="domain" description="Putative phage metallopeptidase" evidence="1">
    <location>
        <begin position="32"/>
        <end position="189"/>
    </location>
</feature>
<dbReference type="RefSeq" id="WP_207464469.1">
    <property type="nucleotide sequence ID" value="NZ_JAFNAW010000001.1"/>
</dbReference>
<dbReference type="InterPro" id="IPR043998">
    <property type="entry name" value="Put_Metallopep"/>
</dbReference>
<dbReference type="EC" id="3.4.24.-" evidence="2"/>
<sequence>MLDRNTLRRPMPPAEQVEGFEAWFGPAPDLAEWAKATFIADGAPLQNPDHQHLRSAAIGFLWTNVDNSKKGRMVIGTAEPGQPQGAMGKWGRAKATLQVTQWFGMVPDFIITIDASWWLQASDAEACALIEHELYHCAQDRDEYGAPKFSKQTGRPVFTMRGHDVEEFIGVVRRYGADAAGIRALIEAAEAGPEIAAAEIAQCCGTCLRA</sequence>
<evidence type="ECO:0000259" key="1">
    <source>
        <dbReference type="Pfam" id="PF18894"/>
    </source>
</evidence>
<gene>
    <name evidence="2" type="ORF">ACFOD7_14375</name>
</gene>